<dbReference type="PANTHER" id="PTHR30136">
    <property type="entry name" value="HELIX-TURN-HELIX TRANSCRIPTIONAL REGULATOR, ICLR FAMILY"/>
    <property type="match status" value="1"/>
</dbReference>
<dbReference type="Pfam" id="PF01614">
    <property type="entry name" value="IclR_C"/>
    <property type="match status" value="1"/>
</dbReference>
<evidence type="ECO:0000256" key="1">
    <source>
        <dbReference type="ARBA" id="ARBA00023015"/>
    </source>
</evidence>
<dbReference type="InterPro" id="IPR036390">
    <property type="entry name" value="WH_DNA-bd_sf"/>
</dbReference>
<dbReference type="GO" id="GO:0045892">
    <property type="term" value="P:negative regulation of DNA-templated transcription"/>
    <property type="evidence" value="ECO:0007669"/>
    <property type="project" value="TreeGrafter"/>
</dbReference>
<name>A0A2X4XSH7_9GAMM</name>
<keyword evidence="1" id="KW-0805">Transcription regulation</keyword>
<dbReference type="AlphaFoldDB" id="A0A2X4XSH7"/>
<evidence type="ECO:0000256" key="3">
    <source>
        <dbReference type="ARBA" id="ARBA00023163"/>
    </source>
</evidence>
<dbReference type="InterPro" id="IPR029016">
    <property type="entry name" value="GAF-like_dom_sf"/>
</dbReference>
<dbReference type="SUPFAM" id="SSF46785">
    <property type="entry name" value="Winged helix' DNA-binding domain"/>
    <property type="match status" value="1"/>
</dbReference>
<evidence type="ECO:0000256" key="2">
    <source>
        <dbReference type="ARBA" id="ARBA00023125"/>
    </source>
</evidence>
<dbReference type="PROSITE" id="PS51078">
    <property type="entry name" value="ICLR_ED"/>
    <property type="match status" value="1"/>
</dbReference>
<dbReference type="InterPro" id="IPR014757">
    <property type="entry name" value="Tscrpt_reg_IclR_C"/>
</dbReference>
<sequence length="255" mass="28830">MEHKPTMRVLEILEALASENKGVSLTALSEKTGILKGTIFPILKTLVEQRYISYDVNAQLYYLGISCSILSRSFLDKSYWLNMVYKEMNDIVKECNEVCQMGILDGADVLYINKVQAEQTVQLVSHIGTRLPAIYSALGKAIICEYSDRQILDLYPEGFTPLTPYSVTSIEQLRQQLEGVKQNGYAVDNREINEETTCYAVALRQRNHTIAAISISIPTFRATKEKTADVTRTLLAARGRIEQELNTLQDVNFYK</sequence>
<dbReference type="InterPro" id="IPR050707">
    <property type="entry name" value="HTH_MetabolicPath_Reg"/>
</dbReference>
<dbReference type="GO" id="GO:0003677">
    <property type="term" value="F:DNA binding"/>
    <property type="evidence" value="ECO:0007669"/>
    <property type="project" value="UniProtKB-KW"/>
</dbReference>
<evidence type="ECO:0000256" key="5">
    <source>
        <dbReference type="ARBA" id="ARBA00042627"/>
    </source>
</evidence>
<dbReference type="EMBL" id="LS483470">
    <property type="protein sequence ID" value="SQI42955.1"/>
    <property type="molecule type" value="Genomic_DNA"/>
</dbReference>
<keyword evidence="9" id="KW-1185">Reference proteome</keyword>
<dbReference type="SUPFAM" id="SSF55781">
    <property type="entry name" value="GAF domain-like"/>
    <property type="match status" value="1"/>
</dbReference>
<organism evidence="8 9">
    <name type="scientific">Leminorella richardii</name>
    <dbReference type="NCBI Taxonomy" id="158841"/>
    <lineage>
        <taxon>Bacteria</taxon>
        <taxon>Pseudomonadati</taxon>
        <taxon>Pseudomonadota</taxon>
        <taxon>Gammaproteobacteria</taxon>
        <taxon>Enterobacterales</taxon>
        <taxon>Budviciaceae</taxon>
        <taxon>Leminorella</taxon>
    </lineage>
</organism>
<dbReference type="PROSITE" id="PS51077">
    <property type="entry name" value="HTH_ICLR"/>
    <property type="match status" value="1"/>
</dbReference>
<dbReference type="GO" id="GO:0003700">
    <property type="term" value="F:DNA-binding transcription factor activity"/>
    <property type="evidence" value="ECO:0007669"/>
    <property type="project" value="TreeGrafter"/>
</dbReference>
<proteinExistence type="predicted"/>
<dbReference type="Gene3D" id="3.30.450.40">
    <property type="match status" value="1"/>
</dbReference>
<dbReference type="InterPro" id="IPR005471">
    <property type="entry name" value="Tscrpt_reg_IclR_N"/>
</dbReference>
<dbReference type="RefSeq" id="WP_172622633.1">
    <property type="nucleotide sequence ID" value="NZ_LR698987.1"/>
</dbReference>
<keyword evidence="3" id="KW-0804">Transcription</keyword>
<accession>A0A2X4XSH7</accession>
<gene>
    <name evidence="8" type="primary">iclR</name>
    <name evidence="8" type="ORF">NCTC12151_02811</name>
</gene>
<reference evidence="8 9" key="1">
    <citation type="submission" date="2018-06" db="EMBL/GenBank/DDBJ databases">
        <authorList>
            <consortium name="Pathogen Informatics"/>
            <person name="Doyle S."/>
        </authorList>
    </citation>
    <scope>NUCLEOTIDE SEQUENCE [LARGE SCALE GENOMIC DNA]</scope>
    <source>
        <strain evidence="8 9">NCTC12151</strain>
    </source>
</reference>
<feature type="domain" description="HTH iclR-type" evidence="6">
    <location>
        <begin position="3"/>
        <end position="65"/>
    </location>
</feature>
<feature type="domain" description="IclR-ED" evidence="7">
    <location>
        <begin position="66"/>
        <end position="247"/>
    </location>
</feature>
<dbReference type="Gene3D" id="1.10.10.10">
    <property type="entry name" value="Winged helix-like DNA-binding domain superfamily/Winged helix DNA-binding domain"/>
    <property type="match status" value="1"/>
</dbReference>
<dbReference type="InterPro" id="IPR036388">
    <property type="entry name" value="WH-like_DNA-bd_sf"/>
</dbReference>
<protein>
    <recommendedName>
        <fullName evidence="4">HTH-type transcriptional repressor AllR</fullName>
    </recommendedName>
    <alternativeName>
        <fullName evidence="5">Negative regulator of allantoin and glyoxylate utilization operons</fullName>
    </alternativeName>
</protein>
<evidence type="ECO:0000313" key="8">
    <source>
        <dbReference type="EMBL" id="SQI42955.1"/>
    </source>
</evidence>
<dbReference type="Pfam" id="PF09339">
    <property type="entry name" value="HTH_IclR"/>
    <property type="match status" value="1"/>
</dbReference>
<dbReference type="SMART" id="SM00346">
    <property type="entry name" value="HTH_ICLR"/>
    <property type="match status" value="1"/>
</dbReference>
<keyword evidence="2" id="KW-0238">DNA-binding</keyword>
<dbReference type="KEGG" id="lri:NCTC12151_02811"/>
<evidence type="ECO:0000256" key="4">
    <source>
        <dbReference type="ARBA" id="ARBA00040379"/>
    </source>
</evidence>
<evidence type="ECO:0000259" key="6">
    <source>
        <dbReference type="PROSITE" id="PS51077"/>
    </source>
</evidence>
<evidence type="ECO:0000259" key="7">
    <source>
        <dbReference type="PROSITE" id="PS51078"/>
    </source>
</evidence>
<evidence type="ECO:0000313" key="9">
    <source>
        <dbReference type="Proteomes" id="UP000249005"/>
    </source>
</evidence>
<dbReference type="Proteomes" id="UP000249005">
    <property type="component" value="Chromosome 1"/>
</dbReference>
<dbReference type="PANTHER" id="PTHR30136:SF24">
    <property type="entry name" value="HTH-TYPE TRANSCRIPTIONAL REPRESSOR ALLR"/>
    <property type="match status" value="1"/>
</dbReference>